<reference evidence="3" key="3">
    <citation type="submission" date="2015-02" db="UniProtKB">
        <authorList>
            <consortium name="EnsemblProtists"/>
        </authorList>
    </citation>
    <scope>IDENTIFICATION</scope>
    <source>
        <strain evidence="3">DAOM BR144</strain>
    </source>
</reference>
<dbReference type="Pfam" id="PF00169">
    <property type="entry name" value="PH"/>
    <property type="match status" value="1"/>
</dbReference>
<dbReference type="InterPro" id="IPR011993">
    <property type="entry name" value="PH-like_dom_sf"/>
</dbReference>
<protein>
    <recommendedName>
        <fullName evidence="2">PH domain-containing protein</fullName>
    </recommendedName>
</protein>
<name>K3WMN9_GLOUD</name>
<evidence type="ECO:0000313" key="3">
    <source>
        <dbReference type="EnsemblProtists" id="PYU1_T006231"/>
    </source>
</evidence>
<organism evidence="3 4">
    <name type="scientific">Globisporangium ultimum (strain ATCC 200006 / CBS 805.95 / DAOM BR144)</name>
    <name type="common">Pythium ultimum</name>
    <dbReference type="NCBI Taxonomy" id="431595"/>
    <lineage>
        <taxon>Eukaryota</taxon>
        <taxon>Sar</taxon>
        <taxon>Stramenopiles</taxon>
        <taxon>Oomycota</taxon>
        <taxon>Peronosporomycetes</taxon>
        <taxon>Pythiales</taxon>
        <taxon>Pythiaceae</taxon>
        <taxon>Globisporangium</taxon>
    </lineage>
</organism>
<dbReference type="SUPFAM" id="SSF50729">
    <property type="entry name" value="PH domain-like"/>
    <property type="match status" value="3"/>
</dbReference>
<feature type="domain" description="PH" evidence="2">
    <location>
        <begin position="113"/>
        <end position="270"/>
    </location>
</feature>
<reference evidence="4" key="2">
    <citation type="submission" date="2010-04" db="EMBL/GenBank/DDBJ databases">
        <authorList>
            <person name="Buell R."/>
            <person name="Hamilton J."/>
            <person name="Hostetler J."/>
        </authorList>
    </citation>
    <scope>NUCLEOTIDE SEQUENCE [LARGE SCALE GENOMIC DNA]</scope>
    <source>
        <strain evidence="4">DAOM:BR144</strain>
    </source>
</reference>
<dbReference type="Proteomes" id="UP000019132">
    <property type="component" value="Unassembled WGS sequence"/>
</dbReference>
<dbReference type="InParanoid" id="K3WMN9"/>
<dbReference type="Gene3D" id="2.30.29.30">
    <property type="entry name" value="Pleckstrin-homology domain (PH domain)/Phosphotyrosine-binding domain (PTB)"/>
    <property type="match status" value="2"/>
</dbReference>
<sequence>MEDYIRGIVCGYLTVQHGIKGDAKRNRMFLVLSDSRIDYYVTDPRPEFEQKIATAYIFTPATRLHYYVELNARAPPHSFSLTTDKATDVYIADTDADAKTWYHRLHERLNVLATMVKGTLFLRKEISVHDQFKRMLLRTKYKWKQRYIELGRSSLRFCKESEKKTRMMKQFVLTAQSFVSEDEGVEFLKQYRILVSYATAIQPDAKMLAQFKRERQQNHGVENNYTPPASRHISTAYPFVIATGQAHLFLAAPSEHIRSDWVTAIRMRIISLKYRHNAENKKKEADGDNVYQLCGFMDVQIKPNEPWKKRFVELDQDSRVRVKASERKVGAKFETQLIPTCYVAPTLVKANAFALCNLGHEISLAPGSIKETERWVATLQRAAKSIRATKVQKLFEDDIRALLTHSIVYTVDVPARTYAGLVVERFRKRIVVLSHEPPSQDADTAGAKTKKKAKAGIPPIIIPQGSILVSISQFGMAHDSFETIWHHLRHKKGHQHPMTLTFRAPCTKHGVLGVKWCARDVWILQNCVLEHGRLRITSLDTSNANGEGCKSHDVAIVADLPLRHCQVELMSEENCKNGLKVTLTGGSGCTTSALATTLFLNVPLDTDAFLWFALLHLESAIAQDDIRYPLSVATFINSRDSSAQKKATKKNPQSCLREDQRRCFQKCSVVGVRVKEIEKMVKTVDPMLVLQLGSDDFGPPPTAITETKSNDDIQLTIMASAGAATGSNATERHPFTDADIVAFFHHLDPIGCGKISSVALTQLMAAITRHLVKDSNSNKQSQMESTTNENPQQQSVESRPGVLSAFYTAMKDLENLNGNGQKEDANMSLSLSEFRTVMQSITDADVLDLVQKLTRHDIQWM</sequence>
<evidence type="ECO:0000256" key="1">
    <source>
        <dbReference type="SAM" id="MobiDB-lite"/>
    </source>
</evidence>
<dbReference type="SMART" id="SM00233">
    <property type="entry name" value="PH"/>
    <property type="match status" value="4"/>
</dbReference>
<dbReference type="STRING" id="431595.K3WMN9"/>
<dbReference type="EnsemblProtists" id="PYU1_T006231">
    <property type="protein sequence ID" value="PYU1_T006231"/>
    <property type="gene ID" value="PYU1_G006219"/>
</dbReference>
<proteinExistence type="predicted"/>
<feature type="compositionally biased region" description="Polar residues" evidence="1">
    <location>
        <begin position="775"/>
        <end position="797"/>
    </location>
</feature>
<dbReference type="EMBL" id="GL376625">
    <property type="status" value="NOT_ANNOTATED_CDS"/>
    <property type="molecule type" value="Genomic_DNA"/>
</dbReference>
<dbReference type="VEuPathDB" id="FungiDB:PYU1_G006219"/>
<dbReference type="PROSITE" id="PS50003">
    <property type="entry name" value="PH_DOMAIN"/>
    <property type="match status" value="2"/>
</dbReference>
<evidence type="ECO:0000313" key="4">
    <source>
        <dbReference type="Proteomes" id="UP000019132"/>
    </source>
</evidence>
<reference evidence="4" key="1">
    <citation type="journal article" date="2010" name="Genome Biol.">
        <title>Genome sequence of the necrotrophic plant pathogen Pythium ultimum reveals original pathogenicity mechanisms and effector repertoire.</title>
        <authorList>
            <person name="Levesque C.A."/>
            <person name="Brouwer H."/>
            <person name="Cano L."/>
            <person name="Hamilton J.P."/>
            <person name="Holt C."/>
            <person name="Huitema E."/>
            <person name="Raffaele S."/>
            <person name="Robideau G.P."/>
            <person name="Thines M."/>
            <person name="Win J."/>
            <person name="Zerillo M.M."/>
            <person name="Beakes G.W."/>
            <person name="Boore J.L."/>
            <person name="Busam D."/>
            <person name="Dumas B."/>
            <person name="Ferriera S."/>
            <person name="Fuerstenberg S.I."/>
            <person name="Gachon C.M."/>
            <person name="Gaulin E."/>
            <person name="Govers F."/>
            <person name="Grenville-Briggs L."/>
            <person name="Horner N."/>
            <person name="Hostetler J."/>
            <person name="Jiang R.H."/>
            <person name="Johnson J."/>
            <person name="Krajaejun T."/>
            <person name="Lin H."/>
            <person name="Meijer H.J."/>
            <person name="Moore B."/>
            <person name="Morris P."/>
            <person name="Phuntmart V."/>
            <person name="Puiu D."/>
            <person name="Shetty J."/>
            <person name="Stajich J.E."/>
            <person name="Tripathy S."/>
            <person name="Wawra S."/>
            <person name="van West P."/>
            <person name="Whitty B.R."/>
            <person name="Coutinho P.M."/>
            <person name="Henrissat B."/>
            <person name="Martin F."/>
            <person name="Thomas P.D."/>
            <person name="Tyler B.M."/>
            <person name="De Vries R.P."/>
            <person name="Kamoun S."/>
            <person name="Yandell M."/>
            <person name="Tisserat N."/>
            <person name="Buell C.R."/>
        </authorList>
    </citation>
    <scope>NUCLEOTIDE SEQUENCE</scope>
    <source>
        <strain evidence="4">DAOM:BR144</strain>
    </source>
</reference>
<dbReference type="AlphaFoldDB" id="K3WMN9"/>
<feature type="region of interest" description="Disordered" evidence="1">
    <location>
        <begin position="775"/>
        <end position="799"/>
    </location>
</feature>
<dbReference type="InterPro" id="IPR001849">
    <property type="entry name" value="PH_domain"/>
</dbReference>
<feature type="domain" description="PH" evidence="2">
    <location>
        <begin position="6"/>
        <end position="110"/>
    </location>
</feature>
<dbReference type="OMA" id="TIWHTLR"/>
<accession>K3WMN9</accession>
<dbReference type="eggNOG" id="ENOG502S2SE">
    <property type="taxonomic scope" value="Eukaryota"/>
</dbReference>
<evidence type="ECO:0000259" key="2">
    <source>
        <dbReference type="PROSITE" id="PS50003"/>
    </source>
</evidence>
<keyword evidence="4" id="KW-1185">Reference proteome</keyword>
<dbReference type="HOGENOM" id="CLU_006374_0_0_1"/>